<sequence length="73" mass="8312">MSVTSDGRRPVSLARMQIVIALAFAAVVLFGADRLMLWLESHGHVRWRRKGRRDLSQEPRATLDSLLAEPSRR</sequence>
<accession>A0A917ZHV8</accession>
<dbReference type="Proteomes" id="UP000646523">
    <property type="component" value="Unassembled WGS sequence"/>
</dbReference>
<keyword evidence="2" id="KW-0812">Transmembrane</keyword>
<name>A0A917ZHV8_9ACTN</name>
<evidence type="ECO:0000256" key="1">
    <source>
        <dbReference type="SAM" id="MobiDB-lite"/>
    </source>
</evidence>
<keyword evidence="4" id="KW-1185">Reference proteome</keyword>
<organism evidence="3 4">
    <name type="scientific">Nonomuraea cavernae</name>
    <dbReference type="NCBI Taxonomy" id="2045107"/>
    <lineage>
        <taxon>Bacteria</taxon>
        <taxon>Bacillati</taxon>
        <taxon>Actinomycetota</taxon>
        <taxon>Actinomycetes</taxon>
        <taxon>Streptosporangiales</taxon>
        <taxon>Streptosporangiaceae</taxon>
        <taxon>Nonomuraea</taxon>
    </lineage>
</organism>
<dbReference type="EMBL" id="BMNH01000052">
    <property type="protein sequence ID" value="GGO83395.1"/>
    <property type="molecule type" value="Genomic_DNA"/>
</dbReference>
<evidence type="ECO:0000313" key="4">
    <source>
        <dbReference type="Proteomes" id="UP000646523"/>
    </source>
</evidence>
<gene>
    <name evidence="3" type="ORF">GCM10012289_76760</name>
</gene>
<comment type="caution">
    <text evidence="3">The sequence shown here is derived from an EMBL/GenBank/DDBJ whole genome shotgun (WGS) entry which is preliminary data.</text>
</comment>
<reference evidence="3" key="2">
    <citation type="submission" date="2020-09" db="EMBL/GenBank/DDBJ databases">
        <authorList>
            <person name="Sun Q."/>
            <person name="Zhou Y."/>
        </authorList>
    </citation>
    <scope>NUCLEOTIDE SEQUENCE</scope>
    <source>
        <strain evidence="3">CGMCC 4.7368</strain>
    </source>
</reference>
<keyword evidence="2" id="KW-0472">Membrane</keyword>
<keyword evidence="2" id="KW-1133">Transmembrane helix</keyword>
<evidence type="ECO:0000313" key="3">
    <source>
        <dbReference type="EMBL" id="GGO83395.1"/>
    </source>
</evidence>
<feature type="region of interest" description="Disordered" evidence="1">
    <location>
        <begin position="50"/>
        <end position="73"/>
    </location>
</feature>
<protein>
    <submittedName>
        <fullName evidence="3">Uncharacterized protein</fullName>
    </submittedName>
</protein>
<evidence type="ECO:0000256" key="2">
    <source>
        <dbReference type="SAM" id="Phobius"/>
    </source>
</evidence>
<reference evidence="3" key="1">
    <citation type="journal article" date="2014" name="Int. J. Syst. Evol. Microbiol.">
        <title>Complete genome sequence of Corynebacterium casei LMG S-19264T (=DSM 44701T), isolated from a smear-ripened cheese.</title>
        <authorList>
            <consortium name="US DOE Joint Genome Institute (JGI-PGF)"/>
            <person name="Walter F."/>
            <person name="Albersmeier A."/>
            <person name="Kalinowski J."/>
            <person name="Ruckert C."/>
        </authorList>
    </citation>
    <scope>NUCLEOTIDE SEQUENCE</scope>
    <source>
        <strain evidence="3">CGMCC 4.7368</strain>
    </source>
</reference>
<feature type="transmembrane region" description="Helical" evidence="2">
    <location>
        <begin position="18"/>
        <end position="39"/>
    </location>
</feature>
<dbReference type="AlphaFoldDB" id="A0A917ZHV8"/>
<proteinExistence type="predicted"/>